<dbReference type="OrthoDB" id="9795108at2"/>
<organism evidence="5 6">
    <name type="scientific">Aequorivita sublithincola (strain DSM 14238 / LMG 21431 / ACAM 643 / 9-3)</name>
    <dbReference type="NCBI Taxonomy" id="746697"/>
    <lineage>
        <taxon>Bacteria</taxon>
        <taxon>Pseudomonadati</taxon>
        <taxon>Bacteroidota</taxon>
        <taxon>Flavobacteriia</taxon>
        <taxon>Flavobacteriales</taxon>
        <taxon>Flavobacteriaceae</taxon>
        <taxon>Aequorivita</taxon>
    </lineage>
</organism>
<evidence type="ECO:0000259" key="4">
    <source>
        <dbReference type="PROSITE" id="PS50110"/>
    </source>
</evidence>
<evidence type="ECO:0000313" key="6">
    <source>
        <dbReference type="Proteomes" id="UP000006049"/>
    </source>
</evidence>
<dbReference type="InterPro" id="IPR051015">
    <property type="entry name" value="EvgA-like"/>
</dbReference>
<reference evidence="5 6" key="1">
    <citation type="submission" date="2012-06" db="EMBL/GenBank/DDBJ databases">
        <title>The complete genome of Aequorivita sublithincola DSM 14238.</title>
        <authorList>
            <consortium name="US DOE Joint Genome Institute (JGI-PGF)"/>
            <person name="Lucas S."/>
            <person name="Copeland A."/>
            <person name="Lapidus A."/>
            <person name="Goodwin L."/>
            <person name="Pitluck S."/>
            <person name="Peters L."/>
            <person name="Munk A.C.C."/>
            <person name="Kyrpides N."/>
            <person name="Mavromatis K."/>
            <person name="Pagani I."/>
            <person name="Ivanova N."/>
            <person name="Ovchinnikova G."/>
            <person name="Zeytun A."/>
            <person name="Detter J.C."/>
            <person name="Han C."/>
            <person name="Land M."/>
            <person name="Hauser L."/>
            <person name="Markowitz V."/>
            <person name="Cheng J.-F."/>
            <person name="Hugenholtz P."/>
            <person name="Woyke T."/>
            <person name="Wu D."/>
            <person name="Tindall B."/>
            <person name="Faehnrich R."/>
            <person name="Brambilla E."/>
            <person name="Klenk H.-P."/>
            <person name="Eisen J.A."/>
        </authorList>
    </citation>
    <scope>NUCLEOTIDE SEQUENCE [LARGE SCALE GENOMIC DNA]</scope>
    <source>
        <strain evidence="6">DSM 14238 / LMG 21431 / ACAM 643 / 9-3</strain>
    </source>
</reference>
<dbReference type="Gene3D" id="3.40.50.2300">
    <property type="match status" value="1"/>
</dbReference>
<dbReference type="InterPro" id="IPR011006">
    <property type="entry name" value="CheY-like_superfamily"/>
</dbReference>
<dbReference type="PROSITE" id="PS00622">
    <property type="entry name" value="HTH_LUXR_1"/>
    <property type="match status" value="1"/>
</dbReference>
<evidence type="ECO:0000313" key="5">
    <source>
        <dbReference type="EMBL" id="AFL80931.1"/>
    </source>
</evidence>
<evidence type="ECO:0000259" key="3">
    <source>
        <dbReference type="PROSITE" id="PS50043"/>
    </source>
</evidence>
<keyword evidence="2" id="KW-0597">Phosphoprotein</keyword>
<dbReference type="eggNOG" id="COG2197">
    <property type="taxonomic scope" value="Bacteria"/>
</dbReference>
<dbReference type="SMART" id="SM00448">
    <property type="entry name" value="REC"/>
    <property type="match status" value="1"/>
</dbReference>
<dbReference type="InterPro" id="IPR000792">
    <property type="entry name" value="Tscrpt_reg_LuxR_C"/>
</dbReference>
<dbReference type="Proteomes" id="UP000006049">
    <property type="component" value="Chromosome"/>
</dbReference>
<keyword evidence="1 5" id="KW-0238">DNA-binding</keyword>
<dbReference type="PROSITE" id="PS50110">
    <property type="entry name" value="RESPONSE_REGULATORY"/>
    <property type="match status" value="1"/>
</dbReference>
<dbReference type="InterPro" id="IPR001789">
    <property type="entry name" value="Sig_transdc_resp-reg_receiver"/>
</dbReference>
<dbReference type="CDD" id="cd06170">
    <property type="entry name" value="LuxR_C_like"/>
    <property type="match status" value="1"/>
</dbReference>
<feature type="domain" description="HTH luxR-type" evidence="3">
    <location>
        <begin position="144"/>
        <end position="210"/>
    </location>
</feature>
<protein>
    <submittedName>
        <fullName evidence="5">Response regulator containing a CheY-like receiver domain and an HTH DNA-binding domain</fullName>
    </submittedName>
</protein>
<dbReference type="GO" id="GO:0000160">
    <property type="term" value="P:phosphorelay signal transduction system"/>
    <property type="evidence" value="ECO:0007669"/>
    <property type="project" value="InterPro"/>
</dbReference>
<gene>
    <name evidence="5" type="ordered locus">Aeqsu_1438</name>
</gene>
<proteinExistence type="predicted"/>
<dbReference type="AlphaFoldDB" id="I3YVB3"/>
<dbReference type="SUPFAM" id="SSF52172">
    <property type="entry name" value="CheY-like"/>
    <property type="match status" value="1"/>
</dbReference>
<feature type="modified residue" description="4-aspartylphosphate" evidence="2">
    <location>
        <position position="59"/>
    </location>
</feature>
<dbReference type="PRINTS" id="PR00038">
    <property type="entry name" value="HTHLUXR"/>
</dbReference>
<evidence type="ECO:0000256" key="2">
    <source>
        <dbReference type="PROSITE-ProRule" id="PRU00169"/>
    </source>
</evidence>
<feature type="domain" description="Response regulatory" evidence="4">
    <location>
        <begin position="9"/>
        <end position="124"/>
    </location>
</feature>
<dbReference type="KEGG" id="asl:Aeqsu_1438"/>
<dbReference type="PANTHER" id="PTHR45566:SF2">
    <property type="entry name" value="NARL SUBFAMILY"/>
    <property type="match status" value="1"/>
</dbReference>
<dbReference type="EMBL" id="CP003280">
    <property type="protein sequence ID" value="AFL80931.1"/>
    <property type="molecule type" value="Genomic_DNA"/>
</dbReference>
<dbReference type="GO" id="GO:0006355">
    <property type="term" value="P:regulation of DNA-templated transcription"/>
    <property type="evidence" value="ECO:0007669"/>
    <property type="project" value="InterPro"/>
</dbReference>
<dbReference type="GO" id="GO:0003677">
    <property type="term" value="F:DNA binding"/>
    <property type="evidence" value="ECO:0007669"/>
    <property type="project" value="UniProtKB-KW"/>
</dbReference>
<dbReference type="PATRIC" id="fig|746697.3.peg.1460"/>
<dbReference type="SMART" id="SM00421">
    <property type="entry name" value="HTH_LUXR"/>
    <property type="match status" value="1"/>
</dbReference>
<dbReference type="STRING" id="746697.Aeqsu_1438"/>
<dbReference type="RefSeq" id="WP_014782188.1">
    <property type="nucleotide sequence ID" value="NC_018013.1"/>
</dbReference>
<sequence length="214" mass="24365">MSNNTPSPSIIIADDHPLLLKGLSDFLIEKNYNLIGSGSDGREAYNLIAKKKPEIAILDIQMPFMSGIEIAQKCKNQNLETKIVLITLHKEKDLYKKAQELNIFGYILKEFALEEIEICIKTVSEGIPFFSEKIKELIGESSEDVNNLTLLTPSEKKILKLIAKDKTNREIASQLFISYRTVEKHRSNIITKLKLEPKTNSLLIWAKEHNEKLL</sequence>
<dbReference type="PANTHER" id="PTHR45566">
    <property type="entry name" value="HTH-TYPE TRANSCRIPTIONAL REGULATOR YHJB-RELATED"/>
    <property type="match status" value="1"/>
</dbReference>
<dbReference type="Pfam" id="PF00072">
    <property type="entry name" value="Response_reg"/>
    <property type="match status" value="1"/>
</dbReference>
<dbReference type="SUPFAM" id="SSF46894">
    <property type="entry name" value="C-terminal effector domain of the bipartite response regulators"/>
    <property type="match status" value="1"/>
</dbReference>
<dbReference type="InterPro" id="IPR016032">
    <property type="entry name" value="Sig_transdc_resp-reg_C-effctor"/>
</dbReference>
<dbReference type="PROSITE" id="PS50043">
    <property type="entry name" value="HTH_LUXR_2"/>
    <property type="match status" value="1"/>
</dbReference>
<dbReference type="HOGENOM" id="CLU_000445_90_1_10"/>
<keyword evidence="6" id="KW-1185">Reference proteome</keyword>
<evidence type="ECO:0000256" key="1">
    <source>
        <dbReference type="ARBA" id="ARBA00023125"/>
    </source>
</evidence>
<name>I3YVB3_AEQSU</name>
<accession>I3YVB3</accession>
<dbReference type="Pfam" id="PF00196">
    <property type="entry name" value="GerE"/>
    <property type="match status" value="1"/>
</dbReference>